<sequence>MKLIDSSEVCEMLGISKSTLHRWCGIKEANEPSPLGVSSGHATGRTIAALRGNALSPFAEMLNEPQGFPRPFKIGRAFKWNVEEIKEWLEGQRY</sequence>
<dbReference type="EMBL" id="LDSN01000009">
    <property type="protein sequence ID" value="KTT19367.1"/>
    <property type="molecule type" value="Genomic_DNA"/>
</dbReference>
<dbReference type="AlphaFoldDB" id="A0AAJ0LMJ9"/>
<evidence type="ECO:0000313" key="2">
    <source>
        <dbReference type="Proteomes" id="UP000071644"/>
    </source>
</evidence>
<accession>A0AAJ0LMJ9</accession>
<evidence type="ECO:0008006" key="3">
    <source>
        <dbReference type="Google" id="ProtNLM"/>
    </source>
</evidence>
<organism evidence="1 2">
    <name type="scientific">Pseudomonas parafulva</name>
    <dbReference type="NCBI Taxonomy" id="157782"/>
    <lineage>
        <taxon>Bacteria</taxon>
        <taxon>Pseudomonadati</taxon>
        <taxon>Pseudomonadota</taxon>
        <taxon>Gammaproteobacteria</taxon>
        <taxon>Pseudomonadales</taxon>
        <taxon>Pseudomonadaceae</taxon>
        <taxon>Pseudomonas</taxon>
    </lineage>
</organism>
<dbReference type="RefSeq" id="WP_058637635.1">
    <property type="nucleotide sequence ID" value="NZ_LDSN01000009.1"/>
</dbReference>
<protein>
    <recommendedName>
        <fullName evidence="3">AlpA family phage regulatory protein</fullName>
    </recommendedName>
</protein>
<gene>
    <name evidence="1" type="ORF">NS96R_04290</name>
</gene>
<name>A0AAJ0LMJ9_9PSED</name>
<proteinExistence type="predicted"/>
<dbReference type="Proteomes" id="UP000071644">
    <property type="component" value="Unassembled WGS sequence"/>
</dbReference>
<reference evidence="1 2" key="1">
    <citation type="journal article" date="2016" name="Front. Microbiol.">
        <title>Genomic Resource of Rice Seed Associated Bacteria.</title>
        <authorList>
            <person name="Midha S."/>
            <person name="Bansal K."/>
            <person name="Sharma S."/>
            <person name="Kumar N."/>
            <person name="Patil P.P."/>
            <person name="Chaudhry V."/>
            <person name="Patil P.B."/>
        </authorList>
    </citation>
    <scope>NUCLEOTIDE SEQUENCE [LARGE SCALE GENOMIC DNA]</scope>
    <source>
        <strain evidence="1 2">NS96</strain>
    </source>
</reference>
<evidence type="ECO:0000313" key="1">
    <source>
        <dbReference type="EMBL" id="KTT19367.1"/>
    </source>
</evidence>
<comment type="caution">
    <text evidence="1">The sequence shown here is derived from an EMBL/GenBank/DDBJ whole genome shotgun (WGS) entry which is preliminary data.</text>
</comment>